<dbReference type="InterPro" id="IPR000873">
    <property type="entry name" value="AMP-dep_synth/lig_dom"/>
</dbReference>
<dbReference type="Gene3D" id="3.30.559.30">
    <property type="entry name" value="Nonribosomal peptide synthetase, condensation domain"/>
    <property type="match status" value="1"/>
</dbReference>
<dbReference type="OrthoDB" id="2472181at2"/>
<dbReference type="InterPro" id="IPR025110">
    <property type="entry name" value="AMP-bd_C"/>
</dbReference>
<feature type="domain" description="AMP-dependent synthetase/ligase" evidence="1">
    <location>
        <begin position="23"/>
        <end position="369"/>
    </location>
</feature>
<dbReference type="InterPro" id="IPR045851">
    <property type="entry name" value="AMP-bd_C_sf"/>
</dbReference>
<dbReference type="SUPFAM" id="SSF56801">
    <property type="entry name" value="Acetyl-CoA synthetase-like"/>
    <property type="match status" value="1"/>
</dbReference>
<dbReference type="CDD" id="cd05930">
    <property type="entry name" value="A_NRPS"/>
    <property type="match status" value="1"/>
</dbReference>
<dbReference type="AlphaFoldDB" id="A0A561EIX4"/>
<sequence length="1029" mass="107814">MTRSSATPPGRPAADLVRPILAAARRNPGLPAVTAPDGTADYCALAARVDLLAREFADRGVGPGSRVGLVLTPGREAVAAALAAMSLGAAYVPLDPQQPAERLRTILANCSPGAVVAEAGPAAGLPGALVPGVAVGPWRQDRTATVSEPAVRADDVAYVVHTSGSTGVPKAVQVEHGGVVNLLRDLDRRAPVPTAFTGSWWTNPSFDVAAWEVWAPLTRGGHLVVVPQENRLEAPRFADHLHRHGVQSAYVPPALLPEFCALLRADRQYCAGLVRLLVGVEPIALGLLQSLCRARPGLMVVNGYGPAETTICCTLHTVSATGGEPHERTPIGTPVAGNRVLLLDERGRVSATGTGELLVVGAGVARGYLHADGASATGFVTAPDGSGERAYRTGDRVTTRPDGELVFVERVDRQLKINGHRIEPGEVETAIRQSARVREVVVGRRELPGAGAALVAYVVPEAGGRWDDRALRAGLGLLLPSYAVPQVILPLPALPQTRHGKTDHAALAALPLPAAPAEAVELAAGTAAVVARAWQAELRHPVLLTAGFAEAGGTSLGAVRVAAALRLGTGRQVWAADVMRAGGIRHLAELLDAAPPARPGAGAGAGTAPLGTTEQGMWFQDKVHAGRGMYAEALCFELPPGVEAERLAKAVAAVCDAHPVLSAAVREQPDGPWMDLSGARPALEERELGEAPDLAELVRRSVDVTAGPLFRPLLCRTPDGQRLLLLVWHHLATDGWSARILLADLARCYDSSVPPDRAGRTICDLMAERTGFLTRPGLPDRVRRAAALLEGTVTPESAVGAGTGLRTGTLAVSLDPTTTAQLSAVAASAGVTPAVVLLAAYEQALCDVLGRSDFPLGVAVTDRAWLDAERTAGCLVDTAVLRGVRRDLTADTALRTLADGLDDLTRPEHRVPLPALVAEVRRAARLRHADFPSCYFSLDEEPELRLGGVRCTPVPVARTGGRFDATLSLRVGPDGVRGHLEHRWRLLTDTAAQQLHGRLLHHLAVLTVAEPAPSGPLSPARGSRPADAR</sequence>
<gene>
    <name evidence="4" type="ORF">FB465_0422</name>
</gene>
<protein>
    <submittedName>
        <fullName evidence="4">Amino acid adenylation domain-containing protein</fullName>
    </submittedName>
</protein>
<dbReference type="Proteomes" id="UP000318416">
    <property type="component" value="Unassembled WGS sequence"/>
</dbReference>
<keyword evidence="5" id="KW-1185">Reference proteome</keyword>
<dbReference type="Pfam" id="PF00668">
    <property type="entry name" value="Condensation"/>
    <property type="match status" value="1"/>
</dbReference>
<dbReference type="InterPro" id="IPR023213">
    <property type="entry name" value="CAT-like_dom_sf"/>
</dbReference>
<dbReference type="PROSITE" id="PS00455">
    <property type="entry name" value="AMP_BINDING"/>
    <property type="match status" value="1"/>
</dbReference>
<accession>A0A561EIX4</accession>
<dbReference type="Pfam" id="PF00501">
    <property type="entry name" value="AMP-binding"/>
    <property type="match status" value="1"/>
</dbReference>
<reference evidence="4 5" key="1">
    <citation type="submission" date="2019-06" db="EMBL/GenBank/DDBJ databases">
        <title>Sequencing the genomes of 1000 actinobacteria strains.</title>
        <authorList>
            <person name="Klenk H.-P."/>
        </authorList>
    </citation>
    <scope>NUCLEOTIDE SEQUENCE [LARGE SCALE GENOMIC DNA]</scope>
    <source>
        <strain evidence="4 5">DSM 41649</strain>
    </source>
</reference>
<evidence type="ECO:0000259" key="1">
    <source>
        <dbReference type="Pfam" id="PF00501"/>
    </source>
</evidence>
<dbReference type="GO" id="GO:0008610">
    <property type="term" value="P:lipid biosynthetic process"/>
    <property type="evidence" value="ECO:0007669"/>
    <property type="project" value="UniProtKB-ARBA"/>
</dbReference>
<dbReference type="InterPro" id="IPR036736">
    <property type="entry name" value="ACP-like_sf"/>
</dbReference>
<dbReference type="PANTHER" id="PTHR45527">
    <property type="entry name" value="NONRIBOSOMAL PEPTIDE SYNTHETASE"/>
    <property type="match status" value="1"/>
</dbReference>
<dbReference type="Pfam" id="PF13193">
    <property type="entry name" value="AMP-binding_C"/>
    <property type="match status" value="1"/>
</dbReference>
<dbReference type="GO" id="GO:0003824">
    <property type="term" value="F:catalytic activity"/>
    <property type="evidence" value="ECO:0007669"/>
    <property type="project" value="InterPro"/>
</dbReference>
<dbReference type="EMBL" id="VIVR01000001">
    <property type="protein sequence ID" value="TWE15522.1"/>
    <property type="molecule type" value="Genomic_DNA"/>
</dbReference>
<feature type="domain" description="Condensation" evidence="2">
    <location>
        <begin position="607"/>
        <end position="751"/>
    </location>
</feature>
<dbReference type="Gene3D" id="3.30.300.30">
    <property type="match status" value="1"/>
</dbReference>
<organism evidence="4 5">
    <name type="scientific">Kitasatospora atroaurantiaca</name>
    <dbReference type="NCBI Taxonomy" id="285545"/>
    <lineage>
        <taxon>Bacteria</taxon>
        <taxon>Bacillati</taxon>
        <taxon>Actinomycetota</taxon>
        <taxon>Actinomycetes</taxon>
        <taxon>Kitasatosporales</taxon>
        <taxon>Streptomycetaceae</taxon>
        <taxon>Kitasatospora</taxon>
    </lineage>
</organism>
<dbReference type="GO" id="GO:0005737">
    <property type="term" value="C:cytoplasm"/>
    <property type="evidence" value="ECO:0007669"/>
    <property type="project" value="TreeGrafter"/>
</dbReference>
<dbReference type="SUPFAM" id="SSF52777">
    <property type="entry name" value="CoA-dependent acyltransferases"/>
    <property type="match status" value="2"/>
</dbReference>
<dbReference type="Gene3D" id="3.30.559.10">
    <property type="entry name" value="Chloramphenicol acetyltransferase-like domain"/>
    <property type="match status" value="1"/>
</dbReference>
<name>A0A561EIX4_9ACTN</name>
<dbReference type="NCBIfam" id="TIGR01733">
    <property type="entry name" value="AA-adenyl-dom"/>
    <property type="match status" value="1"/>
</dbReference>
<evidence type="ECO:0000313" key="4">
    <source>
        <dbReference type="EMBL" id="TWE15522.1"/>
    </source>
</evidence>
<dbReference type="GO" id="GO:0044550">
    <property type="term" value="P:secondary metabolite biosynthetic process"/>
    <property type="evidence" value="ECO:0007669"/>
    <property type="project" value="TreeGrafter"/>
</dbReference>
<dbReference type="Gene3D" id="1.10.1200.10">
    <property type="entry name" value="ACP-like"/>
    <property type="match status" value="1"/>
</dbReference>
<comment type="caution">
    <text evidence="4">The sequence shown here is derived from an EMBL/GenBank/DDBJ whole genome shotgun (WGS) entry which is preliminary data.</text>
</comment>
<evidence type="ECO:0000259" key="2">
    <source>
        <dbReference type="Pfam" id="PF00668"/>
    </source>
</evidence>
<proteinExistence type="predicted"/>
<dbReference type="Gene3D" id="2.30.38.10">
    <property type="entry name" value="Luciferase, Domain 3"/>
    <property type="match status" value="1"/>
</dbReference>
<dbReference type="Gene3D" id="3.40.50.980">
    <property type="match status" value="2"/>
</dbReference>
<dbReference type="InterPro" id="IPR010071">
    <property type="entry name" value="AA_adenyl_dom"/>
</dbReference>
<dbReference type="InterPro" id="IPR020845">
    <property type="entry name" value="AMP-binding_CS"/>
</dbReference>
<dbReference type="SUPFAM" id="SSF47336">
    <property type="entry name" value="ACP-like"/>
    <property type="match status" value="1"/>
</dbReference>
<dbReference type="RefSeq" id="WP_145787042.1">
    <property type="nucleotide sequence ID" value="NZ_BAAABR010000028.1"/>
</dbReference>
<dbReference type="GO" id="GO:0043041">
    <property type="term" value="P:amino acid activation for nonribosomal peptide biosynthetic process"/>
    <property type="evidence" value="ECO:0007669"/>
    <property type="project" value="TreeGrafter"/>
</dbReference>
<dbReference type="InterPro" id="IPR001242">
    <property type="entry name" value="Condensation_dom"/>
</dbReference>
<evidence type="ECO:0000259" key="3">
    <source>
        <dbReference type="Pfam" id="PF13193"/>
    </source>
</evidence>
<dbReference type="GO" id="GO:0031177">
    <property type="term" value="F:phosphopantetheine binding"/>
    <property type="evidence" value="ECO:0007669"/>
    <property type="project" value="TreeGrafter"/>
</dbReference>
<evidence type="ECO:0000313" key="5">
    <source>
        <dbReference type="Proteomes" id="UP000318416"/>
    </source>
</evidence>
<dbReference type="PANTHER" id="PTHR45527:SF1">
    <property type="entry name" value="FATTY ACID SYNTHASE"/>
    <property type="match status" value="1"/>
</dbReference>
<feature type="domain" description="AMP-binding enzyme C-terminal" evidence="3">
    <location>
        <begin position="426"/>
        <end position="501"/>
    </location>
</feature>